<accession>A0A2S6F4D4</accession>
<dbReference type="EMBL" id="PQWY01000005">
    <property type="protein sequence ID" value="PPK32287.1"/>
    <property type="molecule type" value="Genomic_DNA"/>
</dbReference>
<name>A0A2S6F4D4_LEGPN</name>
<comment type="caution">
    <text evidence="1">The sequence shown here is derived from an EMBL/GenBank/DDBJ whole genome shotgun (WGS) entry which is preliminary data.</text>
</comment>
<dbReference type="AlphaFoldDB" id="A0A2S6F4D4"/>
<evidence type="ECO:0000313" key="1">
    <source>
        <dbReference type="EMBL" id="PPK32287.1"/>
    </source>
</evidence>
<dbReference type="OrthoDB" id="5653889at2"/>
<reference evidence="1 2" key="1">
    <citation type="submission" date="2018-02" db="EMBL/GenBank/DDBJ databases">
        <title>Draft genome sequences of four Legionella pneumophila clinical strains isolated in Ontario.</title>
        <authorList>
            <person name="Fortuna A."/>
            <person name="Ramnarine R."/>
            <person name="Li A."/>
            <person name="Frantz C."/>
            <person name="Mallo G."/>
        </authorList>
    </citation>
    <scope>NUCLEOTIDE SEQUENCE [LARGE SCALE GENOMIC DNA]</scope>
    <source>
        <strain evidence="1 2">LG61</strain>
    </source>
</reference>
<evidence type="ECO:0000313" key="2">
    <source>
        <dbReference type="Proteomes" id="UP000239239"/>
    </source>
</evidence>
<proteinExistence type="predicted"/>
<protein>
    <submittedName>
        <fullName evidence="1">Protein SidA</fullName>
    </submittedName>
</protein>
<dbReference type="NCBIfam" id="NF033872">
    <property type="entry name" value="SidA_fam"/>
    <property type="match status" value="1"/>
</dbReference>
<sequence>MAKKYRTPIPLSEKMKTLKKNLQDQLAQSKSLGEQIHAGTATASTITTGVSHVFNVINSFLSTYRQIPLVGGILQLVATLAKSISIVSDPEKPIAEKIVSSILIAAIIALSITAITLGGLAAAIIGTIIASTVTIMEGFGFFGKIAEKFQLANSYKMKKEFINLVAKRIEPDNDKYNDLFEIRAIELQHELEKSYPNKMEQQQLKEELNFINAVLRKKNIIPGNNKESDAYKLNQLYTKRAEQLKTLVDKIALINSIIKSAEQKELLNEIKSLQKEITKTDDSIEEIIAPLAKIERDNLKSTINLPLSYSTFAIAAASTLISIAGLLVVAGVIAAPPIMVPVMFAVGSVMAVIGLIKWTAEKMAETEDAQLKAEETAKHQDAVLDEALSVYEQQLNLDLASHSNPARQVKSLLTVHDKKPALSPTESTVSSLDSRFTLFGSSSREQIKVTEQKAAEITNEKAPTTFDSIPKPTR</sequence>
<dbReference type="Proteomes" id="UP000239239">
    <property type="component" value="Unassembled WGS sequence"/>
</dbReference>
<organism evidence="1 2">
    <name type="scientific">Legionella pneumophila</name>
    <dbReference type="NCBI Taxonomy" id="446"/>
    <lineage>
        <taxon>Bacteria</taxon>
        <taxon>Pseudomonadati</taxon>
        <taxon>Pseudomonadota</taxon>
        <taxon>Gammaproteobacteria</taxon>
        <taxon>Legionellales</taxon>
        <taxon>Legionellaceae</taxon>
        <taxon>Legionella</taxon>
    </lineage>
</organism>
<gene>
    <name evidence="1" type="ORF">C3928_03775</name>
</gene>
<dbReference type="RefSeq" id="WP_027228441.1">
    <property type="nucleotide sequence ID" value="NZ_CP017601.1"/>
</dbReference>